<dbReference type="SUPFAM" id="SSF53448">
    <property type="entry name" value="Nucleotide-diphospho-sugar transferases"/>
    <property type="match status" value="1"/>
</dbReference>
<keyword evidence="2" id="KW-0808">Transferase</keyword>
<keyword evidence="3" id="KW-1185">Reference proteome</keyword>
<name>A0A2N5XQB2_9HYPH</name>
<gene>
    <name evidence="2" type="ORF">C0081_13670</name>
</gene>
<dbReference type="InterPro" id="IPR029044">
    <property type="entry name" value="Nucleotide-diphossugar_trans"/>
</dbReference>
<protein>
    <submittedName>
        <fullName evidence="2">Glycosyl transferase family 2</fullName>
    </submittedName>
</protein>
<dbReference type="CDD" id="cd00761">
    <property type="entry name" value="Glyco_tranf_GTA_type"/>
    <property type="match status" value="1"/>
</dbReference>
<evidence type="ECO:0000313" key="3">
    <source>
        <dbReference type="Proteomes" id="UP000234881"/>
    </source>
</evidence>
<comment type="caution">
    <text evidence="2">The sequence shown here is derived from an EMBL/GenBank/DDBJ whole genome shotgun (WGS) entry which is preliminary data.</text>
</comment>
<dbReference type="Proteomes" id="UP000234881">
    <property type="component" value="Unassembled WGS sequence"/>
</dbReference>
<dbReference type="Pfam" id="PF00535">
    <property type="entry name" value="Glycos_transf_2"/>
    <property type="match status" value="1"/>
</dbReference>
<dbReference type="PANTHER" id="PTHR43685:SF2">
    <property type="entry name" value="GLYCOSYLTRANSFERASE 2-LIKE DOMAIN-CONTAINING PROTEIN"/>
    <property type="match status" value="1"/>
</dbReference>
<dbReference type="InterPro" id="IPR050834">
    <property type="entry name" value="Glycosyltransf_2"/>
</dbReference>
<feature type="domain" description="Glycosyltransferase 2-like" evidence="1">
    <location>
        <begin position="2"/>
        <end position="113"/>
    </location>
</feature>
<dbReference type="Gene3D" id="3.90.550.10">
    <property type="entry name" value="Spore Coat Polysaccharide Biosynthesis Protein SpsA, Chain A"/>
    <property type="match status" value="1"/>
</dbReference>
<dbReference type="AlphaFoldDB" id="A0A2N5XQB2"/>
<reference evidence="2 3" key="1">
    <citation type="submission" date="2018-01" db="EMBL/GenBank/DDBJ databases">
        <title>The draft genome sequence of Cohaesibacter sp. H1304.</title>
        <authorList>
            <person name="Wang N.-N."/>
            <person name="Du Z.-J."/>
        </authorList>
    </citation>
    <scope>NUCLEOTIDE SEQUENCE [LARGE SCALE GENOMIC DNA]</scope>
    <source>
        <strain evidence="2 3">H1304</strain>
    </source>
</reference>
<organism evidence="2 3">
    <name type="scientific">Cohaesibacter celericrescens</name>
    <dbReference type="NCBI Taxonomy" id="2067669"/>
    <lineage>
        <taxon>Bacteria</taxon>
        <taxon>Pseudomonadati</taxon>
        <taxon>Pseudomonadota</taxon>
        <taxon>Alphaproteobacteria</taxon>
        <taxon>Hyphomicrobiales</taxon>
        <taxon>Cohaesibacteraceae</taxon>
    </lineage>
</organism>
<dbReference type="InterPro" id="IPR001173">
    <property type="entry name" value="Glyco_trans_2-like"/>
</dbReference>
<dbReference type="GO" id="GO:0016740">
    <property type="term" value="F:transferase activity"/>
    <property type="evidence" value="ECO:0007669"/>
    <property type="project" value="UniProtKB-KW"/>
</dbReference>
<dbReference type="EMBL" id="PKUQ01000023">
    <property type="protein sequence ID" value="PLW76637.1"/>
    <property type="molecule type" value="Genomic_DNA"/>
</dbReference>
<evidence type="ECO:0000313" key="2">
    <source>
        <dbReference type="EMBL" id="PLW76637.1"/>
    </source>
</evidence>
<sequence length="247" mass="28001">MMPAYNAASYIEVALQSLLRQRNAAEMEIIVINDGSTDSTSDILHRMSNQFDEIKLVETENGGVTRARNIALAHIAPDADLVSFLDSDDLSPMGRFERDIETFRNNPDLDLVYSTLRLFETMDRALLEPTENSDTLDVRGIHLGAGLYKTSFIQSLGGFDEDFVQAEDTDFLLRALESQPKFMVTSEIGYYYRKHGGGLTREKSTVVREFSRALLKSSKRRKVLGPDFQMPQDVFDIKAFTRNPRWA</sequence>
<accession>A0A2N5XQB2</accession>
<evidence type="ECO:0000259" key="1">
    <source>
        <dbReference type="Pfam" id="PF00535"/>
    </source>
</evidence>
<dbReference type="PANTHER" id="PTHR43685">
    <property type="entry name" value="GLYCOSYLTRANSFERASE"/>
    <property type="match status" value="1"/>
</dbReference>
<proteinExistence type="predicted"/>